<dbReference type="EMBL" id="OZ035843">
    <property type="protein sequence ID" value="CAL1596426.1"/>
    <property type="molecule type" value="Genomic_DNA"/>
</dbReference>
<accession>A0AAV2L7C1</accession>
<evidence type="ECO:0000256" key="1">
    <source>
        <dbReference type="ARBA" id="ARBA00022588"/>
    </source>
</evidence>
<keyword evidence="1" id="KW-0399">Innate immunity</keyword>
<evidence type="ECO:0000313" key="7">
    <source>
        <dbReference type="EMBL" id="CAL1596426.1"/>
    </source>
</evidence>
<dbReference type="PRINTS" id="PR00401">
    <property type="entry name" value="SH2DOMAIN"/>
</dbReference>
<keyword evidence="4" id="KW-1064">Adaptive immunity</keyword>
<dbReference type="GO" id="GO:0009966">
    <property type="term" value="P:regulation of signal transduction"/>
    <property type="evidence" value="ECO:0007669"/>
    <property type="project" value="TreeGrafter"/>
</dbReference>
<protein>
    <recommendedName>
        <fullName evidence="6">SH2 domain-containing protein</fullName>
    </recommendedName>
</protein>
<dbReference type="SUPFAM" id="SSF55550">
    <property type="entry name" value="SH2 domain"/>
    <property type="match status" value="1"/>
</dbReference>
<name>A0AAV2L7C1_KNICA</name>
<dbReference type="GO" id="GO:0002250">
    <property type="term" value="P:adaptive immune response"/>
    <property type="evidence" value="ECO:0007669"/>
    <property type="project" value="UniProtKB-KW"/>
</dbReference>
<reference evidence="7 8" key="1">
    <citation type="submission" date="2024-04" db="EMBL/GenBank/DDBJ databases">
        <authorList>
            <person name="Waldvogel A.-M."/>
            <person name="Schoenle A."/>
        </authorList>
    </citation>
    <scope>NUCLEOTIDE SEQUENCE [LARGE SCALE GENOMIC DNA]</scope>
</reference>
<dbReference type="GO" id="GO:0050776">
    <property type="term" value="P:regulation of immune response"/>
    <property type="evidence" value="ECO:0007669"/>
    <property type="project" value="TreeGrafter"/>
</dbReference>
<evidence type="ECO:0000259" key="6">
    <source>
        <dbReference type="PROSITE" id="PS50001"/>
    </source>
</evidence>
<evidence type="ECO:0000256" key="2">
    <source>
        <dbReference type="ARBA" id="ARBA00022859"/>
    </source>
</evidence>
<dbReference type="InterPro" id="IPR036860">
    <property type="entry name" value="SH2_dom_sf"/>
</dbReference>
<dbReference type="GO" id="GO:0045087">
    <property type="term" value="P:innate immune response"/>
    <property type="evidence" value="ECO:0007669"/>
    <property type="project" value="UniProtKB-KW"/>
</dbReference>
<sequence>MAADMPLFYHGAISKKDCEELMGKKNKDGAYLIRDSETIAGALCLCVFKKPVVYTYRILKTLSGQYALVSSVGAEEIYYKSLDDLVQNYKRKRQGLVMHLRHAIKRKTALMIQAATQKRVAICFVVITHHGFAALSTFLETGLYLNKLDENISARLPHAVFVMLSAP</sequence>
<proteinExistence type="predicted"/>
<dbReference type="Pfam" id="PF00017">
    <property type="entry name" value="SH2"/>
    <property type="match status" value="1"/>
</dbReference>
<evidence type="ECO:0000256" key="4">
    <source>
        <dbReference type="ARBA" id="ARBA00023130"/>
    </source>
</evidence>
<evidence type="ECO:0000256" key="3">
    <source>
        <dbReference type="ARBA" id="ARBA00022999"/>
    </source>
</evidence>
<dbReference type="SMART" id="SM00252">
    <property type="entry name" value="SH2"/>
    <property type="match status" value="1"/>
</dbReference>
<dbReference type="InterPro" id="IPR000980">
    <property type="entry name" value="SH2"/>
</dbReference>
<gene>
    <name evidence="7" type="ORF">KC01_LOCUS25108</name>
</gene>
<feature type="domain" description="SH2" evidence="6">
    <location>
        <begin position="8"/>
        <end position="104"/>
    </location>
</feature>
<dbReference type="PANTHER" id="PTHR46051:SF1">
    <property type="entry name" value="INOSITOL POLYPHOSPHATE-RELATED PHOSPHATASE DOMAIN-CONTAINING PROTEIN"/>
    <property type="match status" value="1"/>
</dbReference>
<dbReference type="Gene3D" id="3.30.505.10">
    <property type="entry name" value="SH2 domain"/>
    <property type="match status" value="1"/>
</dbReference>
<dbReference type="AlphaFoldDB" id="A0AAV2L7C1"/>
<keyword evidence="3 5" id="KW-0727">SH2 domain</keyword>
<dbReference type="Proteomes" id="UP001497482">
    <property type="component" value="Chromosome 21"/>
</dbReference>
<keyword evidence="2" id="KW-0391">Immunity</keyword>
<evidence type="ECO:0000313" key="8">
    <source>
        <dbReference type="Proteomes" id="UP001497482"/>
    </source>
</evidence>
<evidence type="ECO:0000256" key="5">
    <source>
        <dbReference type="PROSITE-ProRule" id="PRU00191"/>
    </source>
</evidence>
<organism evidence="7 8">
    <name type="scientific">Knipowitschia caucasica</name>
    <name type="common">Caucasian dwarf goby</name>
    <name type="synonym">Pomatoschistus caucasicus</name>
    <dbReference type="NCBI Taxonomy" id="637954"/>
    <lineage>
        <taxon>Eukaryota</taxon>
        <taxon>Metazoa</taxon>
        <taxon>Chordata</taxon>
        <taxon>Craniata</taxon>
        <taxon>Vertebrata</taxon>
        <taxon>Euteleostomi</taxon>
        <taxon>Actinopterygii</taxon>
        <taxon>Neopterygii</taxon>
        <taxon>Teleostei</taxon>
        <taxon>Neoteleostei</taxon>
        <taxon>Acanthomorphata</taxon>
        <taxon>Gobiaria</taxon>
        <taxon>Gobiiformes</taxon>
        <taxon>Gobioidei</taxon>
        <taxon>Gobiidae</taxon>
        <taxon>Gobiinae</taxon>
        <taxon>Knipowitschia</taxon>
    </lineage>
</organism>
<keyword evidence="8" id="KW-1185">Reference proteome</keyword>
<dbReference type="PROSITE" id="PS50001">
    <property type="entry name" value="SH2"/>
    <property type="match status" value="1"/>
</dbReference>
<dbReference type="PANTHER" id="PTHR46051">
    <property type="entry name" value="SH2 DOMAIN-CONTAINING PROTEIN"/>
    <property type="match status" value="1"/>
</dbReference>